<dbReference type="RefSeq" id="WP_108688701.1">
    <property type="nucleotide sequence ID" value="NZ_QCYK01000003.1"/>
</dbReference>
<dbReference type="InterPro" id="IPR025361">
    <property type="entry name" value="DUF4265"/>
</dbReference>
<protein>
    <recommendedName>
        <fullName evidence="3">DUF4265 domain-containing protein</fullName>
    </recommendedName>
</protein>
<reference evidence="1 2" key="1">
    <citation type="submission" date="2018-04" db="EMBL/GenBank/DDBJ databases">
        <title>Chitinophaga fuyangensis sp. nov., isolated from soil in a chemical factory.</title>
        <authorList>
            <person name="Chen K."/>
        </authorList>
    </citation>
    <scope>NUCLEOTIDE SEQUENCE [LARGE SCALE GENOMIC DNA]</scope>
    <source>
        <strain evidence="1 2">LY-1</strain>
    </source>
</reference>
<evidence type="ECO:0008006" key="3">
    <source>
        <dbReference type="Google" id="ProtNLM"/>
    </source>
</evidence>
<dbReference type="EMBL" id="QCYK01000003">
    <property type="protein sequence ID" value="PUZ22957.1"/>
    <property type="molecule type" value="Genomic_DNA"/>
</dbReference>
<gene>
    <name evidence="1" type="ORF">DCC81_21315</name>
</gene>
<name>A0A2T7BD00_9BACT</name>
<organism evidence="1 2">
    <name type="scientific">Chitinophaga parva</name>
    <dbReference type="NCBI Taxonomy" id="2169414"/>
    <lineage>
        <taxon>Bacteria</taxon>
        <taxon>Pseudomonadati</taxon>
        <taxon>Bacteroidota</taxon>
        <taxon>Chitinophagia</taxon>
        <taxon>Chitinophagales</taxon>
        <taxon>Chitinophagaceae</taxon>
        <taxon>Chitinophaga</taxon>
    </lineage>
</organism>
<accession>A0A2T7BD00</accession>
<evidence type="ECO:0000313" key="1">
    <source>
        <dbReference type="EMBL" id="PUZ22957.1"/>
    </source>
</evidence>
<proteinExistence type="predicted"/>
<keyword evidence="2" id="KW-1185">Reference proteome</keyword>
<dbReference type="AlphaFoldDB" id="A0A2T7BD00"/>
<evidence type="ECO:0000313" key="2">
    <source>
        <dbReference type="Proteomes" id="UP000244450"/>
    </source>
</evidence>
<comment type="caution">
    <text evidence="1">The sequence shown here is derived from an EMBL/GenBank/DDBJ whole genome shotgun (WGS) entry which is preliminary data.</text>
</comment>
<dbReference type="OrthoDB" id="1030945at2"/>
<sequence length="149" mass="17763">MMERQRIFFVQFTDEEAGETTTESMWCQKSGEYYILDNIPFIAKNISYGDTFAAEYDDTDGKYYFDHLVEESGNSTIRVLVFDKKEYQVVIEELHEKFKLETEELEVKNLIAINVEKDQEYRPIWEYLRFGEDNGRFTFQESCLAHARD</sequence>
<dbReference type="Pfam" id="PF14085">
    <property type="entry name" value="DUF4265"/>
    <property type="match status" value="1"/>
</dbReference>
<dbReference type="Proteomes" id="UP000244450">
    <property type="component" value="Unassembled WGS sequence"/>
</dbReference>